<feature type="signal peptide" evidence="2">
    <location>
        <begin position="1"/>
        <end position="24"/>
    </location>
</feature>
<gene>
    <name evidence="3" type="ORF">AWB80_06080</name>
</gene>
<keyword evidence="4" id="KW-1185">Reference proteome</keyword>
<reference evidence="3" key="1">
    <citation type="submission" date="2016-01" db="EMBL/GenBank/DDBJ databases">
        <authorList>
            <person name="Peeters C."/>
        </authorList>
    </citation>
    <scope>NUCLEOTIDE SEQUENCE [LARGE SCALE GENOMIC DNA]</scope>
    <source>
        <strain evidence="3">LMG 29323</strain>
    </source>
</reference>
<protein>
    <recommendedName>
        <fullName evidence="5">Lipoprotein</fullName>
    </recommendedName>
</protein>
<feature type="compositionally biased region" description="Basic and acidic residues" evidence="1">
    <location>
        <begin position="81"/>
        <end position="90"/>
    </location>
</feature>
<feature type="compositionally biased region" description="Gly residues" evidence="1">
    <location>
        <begin position="25"/>
        <end position="38"/>
    </location>
</feature>
<organism evidence="3 4">
    <name type="scientific">Caballeronia pedi</name>
    <dbReference type="NCBI Taxonomy" id="1777141"/>
    <lineage>
        <taxon>Bacteria</taxon>
        <taxon>Pseudomonadati</taxon>
        <taxon>Pseudomonadota</taxon>
        <taxon>Betaproteobacteria</taxon>
        <taxon>Burkholderiales</taxon>
        <taxon>Burkholderiaceae</taxon>
        <taxon>Caballeronia</taxon>
    </lineage>
</organism>
<evidence type="ECO:0008006" key="5">
    <source>
        <dbReference type="Google" id="ProtNLM"/>
    </source>
</evidence>
<dbReference type="Proteomes" id="UP000054911">
    <property type="component" value="Unassembled WGS sequence"/>
</dbReference>
<sequence length="90" mass="9045">MTTLRKASLTLTAVSVIFSSAALAGGNGNGGNGSGGSHGAATSGMTYHSEPVSSPWNRVPGDLSRNDASRTSGRAPAPMERPVDSEKTGQ</sequence>
<evidence type="ECO:0000256" key="2">
    <source>
        <dbReference type="SAM" id="SignalP"/>
    </source>
</evidence>
<name>A0A158CZK2_9BURK</name>
<feature type="region of interest" description="Disordered" evidence="1">
    <location>
        <begin position="22"/>
        <end position="90"/>
    </location>
</feature>
<keyword evidence="2" id="KW-0732">Signal</keyword>
<feature type="chain" id="PRO_5007623495" description="Lipoprotein" evidence="2">
    <location>
        <begin position="25"/>
        <end position="90"/>
    </location>
</feature>
<proteinExistence type="predicted"/>
<accession>A0A158CZK2</accession>
<dbReference type="EMBL" id="FCOE02000029">
    <property type="protein sequence ID" value="SAK87798.1"/>
    <property type="molecule type" value="Genomic_DNA"/>
</dbReference>
<evidence type="ECO:0000313" key="3">
    <source>
        <dbReference type="EMBL" id="SAK87798.1"/>
    </source>
</evidence>
<evidence type="ECO:0000313" key="4">
    <source>
        <dbReference type="Proteomes" id="UP000054911"/>
    </source>
</evidence>
<comment type="caution">
    <text evidence="3">The sequence shown here is derived from an EMBL/GenBank/DDBJ whole genome shotgun (WGS) entry which is preliminary data.</text>
</comment>
<evidence type="ECO:0000256" key="1">
    <source>
        <dbReference type="SAM" id="MobiDB-lite"/>
    </source>
</evidence>
<dbReference type="AlphaFoldDB" id="A0A158CZK2"/>